<reference evidence="12" key="1">
    <citation type="submission" date="2017-02" db="EMBL/GenBank/DDBJ databases">
        <authorList>
            <person name="Varghese N."/>
            <person name="Submissions S."/>
        </authorList>
    </citation>
    <scope>NUCLEOTIDE SEQUENCE [LARGE SCALE GENOMIC DNA]</scope>
    <source>
        <strain evidence="12">ATCC 700200</strain>
    </source>
</reference>
<dbReference type="GO" id="GO:0015940">
    <property type="term" value="P:pantothenate biosynthetic process"/>
    <property type="evidence" value="ECO:0007669"/>
    <property type="project" value="UniProtKB-UniRule"/>
</dbReference>
<comment type="pathway">
    <text evidence="1 7">Cofactor biosynthesis; (R)-pantothenate biosynthesis; (R)-pantoate from 3-methyl-2-oxobutanoate: step 1/2.</text>
</comment>
<dbReference type="EMBL" id="FUYE01000001">
    <property type="protein sequence ID" value="SKA77056.1"/>
    <property type="molecule type" value="Genomic_DNA"/>
</dbReference>
<dbReference type="PIRSF" id="PIRSF000388">
    <property type="entry name" value="Pantoate_hydroxy_MeTrfase"/>
    <property type="match status" value="1"/>
</dbReference>
<comment type="function">
    <text evidence="6 7">Catalyzes the reversible reaction in which hydroxymethyl group from 5,10-methylenetetrahydrofolate is transferred onto alpha-ketoisovalerate to form ketopantoate.</text>
</comment>
<evidence type="ECO:0000256" key="4">
    <source>
        <dbReference type="ARBA" id="ARBA00022655"/>
    </source>
</evidence>
<feature type="binding site" evidence="7 10">
    <location>
        <position position="83"/>
    </location>
    <ligand>
        <name>Mg(2+)</name>
        <dbReference type="ChEBI" id="CHEBI:18420"/>
    </ligand>
</feature>
<feature type="binding site" evidence="7 9">
    <location>
        <position position="83"/>
    </location>
    <ligand>
        <name>3-methyl-2-oxobutanoate</name>
        <dbReference type="ChEBI" id="CHEBI:11851"/>
    </ligand>
</feature>
<comment type="subunit">
    <text evidence="3 7">Homodecamer; pentamer of dimers.</text>
</comment>
<comment type="subcellular location">
    <subcellularLocation>
        <location evidence="7">Cytoplasm</location>
    </subcellularLocation>
</comment>
<keyword evidence="4 7" id="KW-0566">Pantothenate biosynthesis</keyword>
<evidence type="ECO:0000256" key="7">
    <source>
        <dbReference type="HAMAP-Rule" id="MF_00156"/>
    </source>
</evidence>
<dbReference type="RefSeq" id="WP_139372992.1">
    <property type="nucleotide sequence ID" value="NZ_FUYE01000001.1"/>
</dbReference>
<feature type="binding site" evidence="7 10">
    <location>
        <position position="44"/>
    </location>
    <ligand>
        <name>Mg(2+)</name>
        <dbReference type="ChEBI" id="CHEBI:18420"/>
    </ligand>
</feature>
<dbReference type="Proteomes" id="UP000190774">
    <property type="component" value="Unassembled WGS sequence"/>
</dbReference>
<comment type="catalytic activity">
    <reaction evidence="7">
        <text>(6R)-5,10-methylene-5,6,7,8-tetrahydrofolate + 3-methyl-2-oxobutanoate + H2O = 2-dehydropantoate + (6S)-5,6,7,8-tetrahydrofolate</text>
        <dbReference type="Rhea" id="RHEA:11824"/>
        <dbReference type="ChEBI" id="CHEBI:11561"/>
        <dbReference type="ChEBI" id="CHEBI:11851"/>
        <dbReference type="ChEBI" id="CHEBI:15377"/>
        <dbReference type="ChEBI" id="CHEBI:15636"/>
        <dbReference type="ChEBI" id="CHEBI:57453"/>
        <dbReference type="EC" id="2.1.2.11"/>
    </reaction>
</comment>
<dbReference type="GO" id="GO:0000287">
    <property type="term" value="F:magnesium ion binding"/>
    <property type="evidence" value="ECO:0007669"/>
    <property type="project" value="TreeGrafter"/>
</dbReference>
<dbReference type="PANTHER" id="PTHR20881">
    <property type="entry name" value="3-METHYL-2-OXOBUTANOATE HYDROXYMETHYLTRANSFERASE"/>
    <property type="match status" value="1"/>
</dbReference>
<dbReference type="EC" id="2.1.2.11" evidence="7"/>
<name>A0A1T4WI87_9BACT</name>
<keyword evidence="7" id="KW-0963">Cytoplasm</keyword>
<dbReference type="InterPro" id="IPR040442">
    <property type="entry name" value="Pyrv_kinase-like_dom_sf"/>
</dbReference>
<evidence type="ECO:0000256" key="5">
    <source>
        <dbReference type="ARBA" id="ARBA00022679"/>
    </source>
</evidence>
<dbReference type="OrthoDB" id="9781789at2"/>
<dbReference type="NCBIfam" id="NF001452">
    <property type="entry name" value="PRK00311.1"/>
    <property type="match status" value="1"/>
</dbReference>
<dbReference type="NCBIfam" id="TIGR00222">
    <property type="entry name" value="panB"/>
    <property type="match status" value="1"/>
</dbReference>
<evidence type="ECO:0000256" key="9">
    <source>
        <dbReference type="PIRSR" id="PIRSR000388-2"/>
    </source>
</evidence>
<dbReference type="PANTHER" id="PTHR20881:SF0">
    <property type="entry name" value="3-METHYL-2-OXOBUTANOATE HYDROXYMETHYLTRANSFERASE"/>
    <property type="match status" value="1"/>
</dbReference>
<dbReference type="CDD" id="cd06557">
    <property type="entry name" value="KPHMT-like"/>
    <property type="match status" value="1"/>
</dbReference>
<evidence type="ECO:0000256" key="3">
    <source>
        <dbReference type="ARBA" id="ARBA00011424"/>
    </source>
</evidence>
<dbReference type="STRING" id="48467.SAMN02745166_00298"/>
<dbReference type="GO" id="GO:0003864">
    <property type="term" value="F:3-methyl-2-oxobutanoate hydroxymethyltransferase activity"/>
    <property type="evidence" value="ECO:0007669"/>
    <property type="project" value="UniProtKB-UniRule"/>
</dbReference>
<keyword evidence="7 10" id="KW-0460">Magnesium</keyword>
<evidence type="ECO:0000313" key="11">
    <source>
        <dbReference type="EMBL" id="SKA77056.1"/>
    </source>
</evidence>
<dbReference type="GO" id="GO:0032259">
    <property type="term" value="P:methylation"/>
    <property type="evidence" value="ECO:0007669"/>
    <property type="project" value="UniProtKB-KW"/>
</dbReference>
<dbReference type="Pfam" id="PF02548">
    <property type="entry name" value="Pantoate_transf"/>
    <property type="match status" value="1"/>
</dbReference>
<keyword evidence="12" id="KW-1185">Reference proteome</keyword>
<comment type="cofactor">
    <cofactor evidence="7 10">
        <name>Mg(2+)</name>
        <dbReference type="ChEBI" id="CHEBI:18420"/>
    </cofactor>
    <text evidence="7 10">Binds 1 Mg(2+) ion per subunit.</text>
</comment>
<protein>
    <recommendedName>
        <fullName evidence="7">3-methyl-2-oxobutanoate hydroxymethyltransferase</fullName>
        <ecNumber evidence="7">2.1.2.11</ecNumber>
    </recommendedName>
    <alternativeName>
        <fullName evidence="7">Ketopantoate hydroxymethyltransferase</fullName>
        <shortName evidence="7">KPHMT</shortName>
    </alternativeName>
</protein>
<dbReference type="FunFam" id="3.20.20.60:FF:000003">
    <property type="entry name" value="3-methyl-2-oxobutanoate hydroxymethyltransferase"/>
    <property type="match status" value="1"/>
</dbReference>
<dbReference type="SUPFAM" id="SSF51621">
    <property type="entry name" value="Phosphoenolpyruvate/pyruvate domain"/>
    <property type="match status" value="1"/>
</dbReference>
<dbReference type="UniPathway" id="UPA00028">
    <property type="reaction ID" value="UER00003"/>
</dbReference>
<organism evidence="11 12">
    <name type="scientific">Prosthecobacter debontii</name>
    <dbReference type="NCBI Taxonomy" id="48467"/>
    <lineage>
        <taxon>Bacteria</taxon>
        <taxon>Pseudomonadati</taxon>
        <taxon>Verrucomicrobiota</taxon>
        <taxon>Verrucomicrobiia</taxon>
        <taxon>Verrucomicrobiales</taxon>
        <taxon>Verrucomicrobiaceae</taxon>
        <taxon>Prosthecobacter</taxon>
    </lineage>
</organism>
<gene>
    <name evidence="7" type="primary">panB</name>
    <name evidence="11" type="ORF">SAMN02745166_00298</name>
</gene>
<comment type="similarity">
    <text evidence="2 7">Belongs to the PanB family.</text>
</comment>
<feature type="binding site" evidence="7 10">
    <location>
        <position position="113"/>
    </location>
    <ligand>
        <name>Mg(2+)</name>
        <dbReference type="ChEBI" id="CHEBI:18420"/>
    </ligand>
</feature>
<dbReference type="InterPro" id="IPR015813">
    <property type="entry name" value="Pyrv/PenolPyrv_kinase-like_dom"/>
</dbReference>
<feature type="binding site" evidence="7 9">
    <location>
        <begin position="44"/>
        <end position="45"/>
    </location>
    <ligand>
        <name>3-methyl-2-oxobutanoate</name>
        <dbReference type="ChEBI" id="CHEBI:11851"/>
    </ligand>
</feature>
<feature type="active site" description="Proton acceptor" evidence="7 8">
    <location>
        <position position="180"/>
    </location>
</feature>
<keyword evidence="11" id="KW-0489">Methyltransferase</keyword>
<feature type="binding site" evidence="7 9">
    <location>
        <position position="111"/>
    </location>
    <ligand>
        <name>3-methyl-2-oxobutanoate</name>
        <dbReference type="ChEBI" id="CHEBI:11851"/>
    </ligand>
</feature>
<dbReference type="AlphaFoldDB" id="A0A1T4WI87"/>
<dbReference type="Gene3D" id="3.20.20.60">
    <property type="entry name" value="Phosphoenolpyruvate-binding domains"/>
    <property type="match status" value="1"/>
</dbReference>
<keyword evidence="7 10" id="KW-0479">Metal-binding</keyword>
<evidence type="ECO:0000313" key="12">
    <source>
        <dbReference type="Proteomes" id="UP000190774"/>
    </source>
</evidence>
<sequence>MLNSLSDLTLKKQAGERVSVLTAYDYPMARLLDEAGVDLLLVGDSLGMVVLGMPDTTGVTMEIMCHHIRAVRRGVKRVPVIGDLPFHAYETPAQALANARLLIEAGADAVKLEGGAAFIPQVRAIVEAGIPFVGHIGMLPQSVKEEGGYKKKGKTPAQAEQLLADALALDAAGACAIVLESVVADVAAEITRQIKATTIGIGAGKETDAQVLVTPDLIGAFPWFCPPFAIPRANVAGEIQRAVKEWMEAIQ</sequence>
<dbReference type="InterPro" id="IPR003700">
    <property type="entry name" value="Pantoate_hydroxy_MeTrfase"/>
</dbReference>
<dbReference type="GO" id="GO:0008168">
    <property type="term" value="F:methyltransferase activity"/>
    <property type="evidence" value="ECO:0007669"/>
    <property type="project" value="UniProtKB-KW"/>
</dbReference>
<evidence type="ECO:0000256" key="1">
    <source>
        <dbReference type="ARBA" id="ARBA00005033"/>
    </source>
</evidence>
<accession>A0A1T4WI87</accession>
<dbReference type="HAMAP" id="MF_00156">
    <property type="entry name" value="PanB"/>
    <property type="match status" value="1"/>
</dbReference>
<dbReference type="GO" id="GO:0005737">
    <property type="term" value="C:cytoplasm"/>
    <property type="evidence" value="ECO:0007669"/>
    <property type="project" value="UniProtKB-SubCell"/>
</dbReference>
<keyword evidence="5 7" id="KW-0808">Transferase</keyword>
<evidence type="ECO:0000256" key="10">
    <source>
        <dbReference type="PIRSR" id="PIRSR000388-3"/>
    </source>
</evidence>
<evidence type="ECO:0000256" key="6">
    <source>
        <dbReference type="ARBA" id="ARBA00056497"/>
    </source>
</evidence>
<proteinExistence type="inferred from homology"/>
<evidence type="ECO:0000256" key="2">
    <source>
        <dbReference type="ARBA" id="ARBA00008676"/>
    </source>
</evidence>
<evidence type="ECO:0000256" key="8">
    <source>
        <dbReference type="PIRSR" id="PIRSR000388-1"/>
    </source>
</evidence>